<accession>A0AAU8A9M2</accession>
<dbReference type="InterPro" id="IPR029063">
    <property type="entry name" value="SAM-dependent_MTases_sf"/>
</dbReference>
<proteinExistence type="predicted"/>
<feature type="domain" description="Methyltransferase" evidence="3">
    <location>
        <begin position="35"/>
        <end position="126"/>
    </location>
</feature>
<dbReference type="SUPFAM" id="SSF53335">
    <property type="entry name" value="S-adenosyl-L-methionine-dependent methyltransferases"/>
    <property type="match status" value="1"/>
</dbReference>
<keyword evidence="1 4" id="KW-0489">Methyltransferase</keyword>
<dbReference type="GO" id="GO:0032259">
    <property type="term" value="P:methylation"/>
    <property type="evidence" value="ECO:0007669"/>
    <property type="project" value="UniProtKB-KW"/>
</dbReference>
<evidence type="ECO:0000256" key="2">
    <source>
        <dbReference type="ARBA" id="ARBA00022679"/>
    </source>
</evidence>
<organism evidence="4">
    <name type="scientific">Christensenella massiliensis</name>
    <dbReference type="NCBI Taxonomy" id="1805714"/>
    <lineage>
        <taxon>Bacteria</taxon>
        <taxon>Bacillati</taxon>
        <taxon>Bacillota</taxon>
        <taxon>Clostridia</taxon>
        <taxon>Christensenellales</taxon>
        <taxon>Christensenellaceae</taxon>
        <taxon>Christensenella</taxon>
    </lineage>
</organism>
<dbReference type="Gene3D" id="1.10.150.290">
    <property type="entry name" value="S-adenosyl-L-methionine-dependent methyltransferases"/>
    <property type="match status" value="1"/>
</dbReference>
<dbReference type="PANTHER" id="PTHR43861">
    <property type="entry name" value="TRANS-ACONITATE 2-METHYLTRANSFERASE-RELATED"/>
    <property type="match status" value="1"/>
</dbReference>
<sequence length="256" mass="29689">MAQWDSALYLKYRHERTQPSRDLAARLPAKGIARILDVGCGPGNSTHVLRRRYPEACILGIDSSENMIGKARQSYPQENWQVCTVPDGLRRLPHDFDLVFSNACIQWIPDHAALISSLLGSLRHGGILAVQMPMNFKEPVHRIIEAVIRSKKWDRFLSCKRIFHTLAPEEYYSLLSGISSEFSIWQTTYYHIMDSIEDIMDWYRGTGLLPYLEQLKPAQRIDFEADIRMRLLQEYPPQPDGKVIFRFPRFFFTAVK</sequence>
<dbReference type="RefSeq" id="WP_079545410.1">
    <property type="nucleotide sequence ID" value="NZ_CP117826.1"/>
</dbReference>
<dbReference type="AlphaFoldDB" id="A0AAU8A9M2"/>
<dbReference type="GO" id="GO:0030798">
    <property type="term" value="F:trans-aconitate 2-methyltransferase activity"/>
    <property type="evidence" value="ECO:0007669"/>
    <property type="project" value="InterPro"/>
</dbReference>
<name>A0AAU8A9M2_9FIRM</name>
<evidence type="ECO:0000259" key="3">
    <source>
        <dbReference type="Pfam" id="PF13649"/>
    </source>
</evidence>
<evidence type="ECO:0000256" key="1">
    <source>
        <dbReference type="ARBA" id="ARBA00022603"/>
    </source>
</evidence>
<dbReference type="InterPro" id="IPR023149">
    <property type="entry name" value="Trans_acon_MeTrfase_C"/>
</dbReference>
<dbReference type="EMBL" id="CP117826">
    <property type="protein sequence ID" value="XCC62280.1"/>
    <property type="molecule type" value="Genomic_DNA"/>
</dbReference>
<reference evidence="4" key="1">
    <citation type="submission" date="2023-02" db="EMBL/GenBank/DDBJ databases">
        <title>Gut commensal Christensenella minuta modulates host metabolism via a new class of secondary bile acids.</title>
        <authorList>
            <person name="Liu C."/>
        </authorList>
    </citation>
    <scope>NUCLEOTIDE SEQUENCE</scope>
    <source>
        <strain evidence="4">CA70</strain>
    </source>
</reference>
<dbReference type="Gene3D" id="3.40.50.150">
    <property type="entry name" value="Vaccinia Virus protein VP39"/>
    <property type="match status" value="1"/>
</dbReference>
<evidence type="ECO:0000313" key="4">
    <source>
        <dbReference type="EMBL" id="XCC62280.1"/>
    </source>
</evidence>
<dbReference type="PANTHER" id="PTHR43861:SF1">
    <property type="entry name" value="TRANS-ACONITATE 2-METHYLTRANSFERASE"/>
    <property type="match status" value="1"/>
</dbReference>
<gene>
    <name evidence="4" type="ORF">PUP29_12240</name>
</gene>
<dbReference type="Pfam" id="PF13649">
    <property type="entry name" value="Methyltransf_25"/>
    <property type="match status" value="1"/>
</dbReference>
<protein>
    <submittedName>
        <fullName evidence="4">Methyltransferase domain-containing protein</fullName>
    </submittedName>
</protein>
<dbReference type="CDD" id="cd02440">
    <property type="entry name" value="AdoMet_MTases"/>
    <property type="match status" value="1"/>
</dbReference>
<dbReference type="InterPro" id="IPR041698">
    <property type="entry name" value="Methyltransf_25"/>
</dbReference>
<keyword evidence="2" id="KW-0808">Transferase</keyword>